<dbReference type="GO" id="GO:0016740">
    <property type="term" value="F:transferase activity"/>
    <property type="evidence" value="ECO:0007669"/>
    <property type="project" value="UniProtKB-KW"/>
</dbReference>
<evidence type="ECO:0000256" key="9">
    <source>
        <dbReference type="SAM" id="MobiDB-lite"/>
    </source>
</evidence>
<dbReference type="InterPro" id="IPR015424">
    <property type="entry name" value="PyrdxlP-dep_Trfase"/>
</dbReference>
<protein>
    <recommendedName>
        <fullName evidence="8">Selenocysteine lyase</fullName>
        <ecNumber evidence="7">4.4.1.16</ecNumber>
    </recommendedName>
</protein>
<dbReference type="EC" id="4.4.1.16" evidence="7"/>
<reference evidence="11 12" key="1">
    <citation type="submission" date="2018-11" db="EMBL/GenBank/DDBJ databases">
        <title>Haplotype-resolved cattle genomes.</title>
        <authorList>
            <person name="Low W.Y."/>
            <person name="Tearle R."/>
            <person name="Bickhart D.M."/>
            <person name="Rosen B.D."/>
            <person name="Koren S."/>
            <person name="Rhie A."/>
            <person name="Hiendleder S."/>
            <person name="Phillippy A.M."/>
            <person name="Smith T.P.L."/>
            <person name="Williams J.L."/>
        </authorList>
    </citation>
    <scope>NUCLEOTIDE SEQUENCE [LARGE SCALE GENOMIC DNA]</scope>
</reference>
<dbReference type="Pfam" id="PF00266">
    <property type="entry name" value="Aminotran_5"/>
    <property type="match status" value="1"/>
</dbReference>
<dbReference type="InterPro" id="IPR015421">
    <property type="entry name" value="PyrdxlP-dep_Trfase_major"/>
</dbReference>
<dbReference type="GO" id="GO:0005829">
    <property type="term" value="C:cytosol"/>
    <property type="evidence" value="ECO:0007669"/>
    <property type="project" value="UniProtKB-SubCell"/>
</dbReference>
<dbReference type="FunFam" id="3.40.640.10:FF:000083">
    <property type="entry name" value="Selenocysteine lyase"/>
    <property type="match status" value="1"/>
</dbReference>
<proteinExistence type="predicted"/>
<dbReference type="Proteomes" id="UP000429181">
    <property type="component" value="Chromosome 3"/>
</dbReference>
<comment type="cofactor">
    <cofactor evidence="1">
        <name>pyridoxal 5'-phosphate</name>
        <dbReference type="ChEBI" id="CHEBI:597326"/>
    </cofactor>
</comment>
<evidence type="ECO:0000259" key="10">
    <source>
        <dbReference type="Pfam" id="PF00266"/>
    </source>
</evidence>
<evidence type="ECO:0000256" key="6">
    <source>
        <dbReference type="ARBA" id="ARBA00037407"/>
    </source>
</evidence>
<evidence type="ECO:0000256" key="4">
    <source>
        <dbReference type="ARBA" id="ARBA00022490"/>
    </source>
</evidence>
<evidence type="ECO:0000256" key="7">
    <source>
        <dbReference type="ARBA" id="ARBA00039054"/>
    </source>
</evidence>
<evidence type="ECO:0000256" key="5">
    <source>
        <dbReference type="ARBA" id="ARBA00022679"/>
    </source>
</evidence>
<sequence>MNGHGHLHNSCPEPFFLYHVKLSSCCLLSRELGSEPTFESKCVPGAVTSLVTEGTCTVTYGTGLCVEQSWVLFLLTFVVLQRGLLLHPFLLPSSQMGSRADGHRSSLVASGRKAKEIINTARENLAKMIGGQPQDVIFTSGGTESNNLVIQSVVKHFHKVHAANGDTGGHPNPVDGALPHIITCTVEHDSIRLPLEHLREERMAEVTFVPVSKVNGQVEAEDILAAVRPATCLVTIMLANNETGVIMPVPEISRRVRALNQQRVAGGLPGVLVHTDAAQALGKQRVDVRDLGVDFLTIVGHKFYGPRIGALYVRGLGEHTPLYPMLFGGGQERNFRPGTENTPMIAGLGKVSPGGLGRMQLALSISVQGNLSLPPVSLPHSHPMFGAGSPPRGPVAPAGRPAIQLHPDTAHPQGEGSVPQDPHPRKLEMPIATCACDQLAVNQTLP</sequence>
<gene>
    <name evidence="11" type="primary">SCLY</name>
</gene>
<keyword evidence="5" id="KW-0808">Transferase</keyword>
<dbReference type="Ensembl" id="ENSBIXT00005029926.1">
    <property type="protein sequence ID" value="ENSBIXP00005039033.1"/>
    <property type="gene ID" value="ENSBIXG00005021404.1"/>
</dbReference>
<dbReference type="PANTHER" id="PTHR11601:SF62">
    <property type="entry name" value="SELENOCYSTEINE LYASE"/>
    <property type="match status" value="1"/>
</dbReference>
<comment type="function">
    <text evidence="6">Catalyzes the decomposition of L-selenocysteine to L-alanine and elemental selenium.</text>
</comment>
<dbReference type="PANTHER" id="PTHR11601">
    <property type="entry name" value="CYSTEINE DESULFURYLASE FAMILY MEMBER"/>
    <property type="match status" value="1"/>
</dbReference>
<evidence type="ECO:0000313" key="11">
    <source>
        <dbReference type="Ensembl" id="ENSBIXP00005039033.1"/>
    </source>
</evidence>
<dbReference type="InterPro" id="IPR000192">
    <property type="entry name" value="Aminotrans_V_dom"/>
</dbReference>
<evidence type="ECO:0000256" key="8">
    <source>
        <dbReference type="ARBA" id="ARBA00040554"/>
    </source>
</evidence>
<feature type="domain" description="Aminotransferase class V" evidence="10">
    <location>
        <begin position="98"/>
        <end position="351"/>
    </location>
</feature>
<dbReference type="Gene3D" id="3.40.640.10">
    <property type="entry name" value="Type I PLP-dependent aspartate aminotransferase-like (Major domain)"/>
    <property type="match status" value="1"/>
</dbReference>
<dbReference type="AlphaFoldDB" id="A0A4W2I0W4"/>
<evidence type="ECO:0000313" key="12">
    <source>
        <dbReference type="Proteomes" id="UP000429181"/>
    </source>
</evidence>
<evidence type="ECO:0000256" key="1">
    <source>
        <dbReference type="ARBA" id="ARBA00001933"/>
    </source>
</evidence>
<feature type="region of interest" description="Disordered" evidence="9">
    <location>
        <begin position="382"/>
        <end position="425"/>
    </location>
</feature>
<keyword evidence="4" id="KW-0963">Cytoplasm</keyword>
<dbReference type="SUPFAM" id="SSF53383">
    <property type="entry name" value="PLP-dependent transferases"/>
    <property type="match status" value="1"/>
</dbReference>
<reference evidence="11" key="2">
    <citation type="submission" date="2025-08" db="UniProtKB">
        <authorList>
            <consortium name="Ensembl"/>
        </authorList>
    </citation>
    <scope>IDENTIFICATION</scope>
</reference>
<evidence type="ECO:0000256" key="2">
    <source>
        <dbReference type="ARBA" id="ARBA00004514"/>
    </source>
</evidence>
<dbReference type="Gene3D" id="1.10.260.50">
    <property type="match status" value="1"/>
</dbReference>
<name>A0A4W2I0W4_BOBOX</name>
<accession>A0A4W2I0W4</accession>
<evidence type="ECO:0000256" key="3">
    <source>
        <dbReference type="ARBA" id="ARBA00011738"/>
    </source>
</evidence>
<comment type="subcellular location">
    <subcellularLocation>
        <location evidence="2">Cytoplasm</location>
        <location evidence="2">Cytosol</location>
    </subcellularLocation>
</comment>
<dbReference type="GO" id="GO:0009000">
    <property type="term" value="F:selenocysteine lyase activity"/>
    <property type="evidence" value="ECO:0007669"/>
    <property type="project" value="UniProtKB-EC"/>
</dbReference>
<organism evidence="11 12">
    <name type="scientific">Bos indicus x Bos taurus</name>
    <name type="common">Hybrid cattle</name>
    <dbReference type="NCBI Taxonomy" id="30522"/>
    <lineage>
        <taxon>Eukaryota</taxon>
        <taxon>Metazoa</taxon>
        <taxon>Chordata</taxon>
        <taxon>Craniata</taxon>
        <taxon>Vertebrata</taxon>
        <taxon>Euteleostomi</taxon>
        <taxon>Mammalia</taxon>
        <taxon>Eutheria</taxon>
        <taxon>Laurasiatheria</taxon>
        <taxon>Artiodactyla</taxon>
        <taxon>Ruminantia</taxon>
        <taxon>Pecora</taxon>
        <taxon>Bovidae</taxon>
        <taxon>Bovinae</taxon>
        <taxon>Bos</taxon>
    </lineage>
</organism>
<feature type="compositionally biased region" description="Low complexity" evidence="9">
    <location>
        <begin position="382"/>
        <end position="402"/>
    </location>
</feature>
<dbReference type="GeneTree" id="ENSGT00940000157773"/>
<comment type="subunit">
    <text evidence="3">Homodimer.</text>
</comment>